<evidence type="ECO:0000313" key="1">
    <source>
        <dbReference type="EMBL" id="KAE9528097.1"/>
    </source>
</evidence>
<reference evidence="1 2" key="1">
    <citation type="submission" date="2019-08" db="EMBL/GenBank/DDBJ databases">
        <title>The genome of the soybean aphid Biotype 1, its phylome, world population structure and adaptation to the North American continent.</title>
        <authorList>
            <person name="Giordano R."/>
            <person name="Donthu R.K."/>
            <person name="Hernandez A.G."/>
            <person name="Wright C.L."/>
            <person name="Zimin A.V."/>
        </authorList>
    </citation>
    <scope>NUCLEOTIDE SEQUENCE [LARGE SCALE GENOMIC DNA]</scope>
    <source>
        <tissue evidence="1">Whole aphids</tissue>
    </source>
</reference>
<name>A0A6G0T8L7_APHGL</name>
<organism evidence="1 2">
    <name type="scientific">Aphis glycines</name>
    <name type="common">Soybean aphid</name>
    <dbReference type="NCBI Taxonomy" id="307491"/>
    <lineage>
        <taxon>Eukaryota</taxon>
        <taxon>Metazoa</taxon>
        <taxon>Ecdysozoa</taxon>
        <taxon>Arthropoda</taxon>
        <taxon>Hexapoda</taxon>
        <taxon>Insecta</taxon>
        <taxon>Pterygota</taxon>
        <taxon>Neoptera</taxon>
        <taxon>Paraneoptera</taxon>
        <taxon>Hemiptera</taxon>
        <taxon>Sternorrhyncha</taxon>
        <taxon>Aphidomorpha</taxon>
        <taxon>Aphidoidea</taxon>
        <taxon>Aphididae</taxon>
        <taxon>Aphidini</taxon>
        <taxon>Aphis</taxon>
        <taxon>Aphis</taxon>
    </lineage>
</organism>
<accession>A0A6G0T8L7</accession>
<dbReference type="AlphaFoldDB" id="A0A6G0T8L7"/>
<protein>
    <submittedName>
        <fullName evidence="1">Uncharacterized protein</fullName>
    </submittedName>
</protein>
<comment type="caution">
    <text evidence="1">The sequence shown here is derived from an EMBL/GenBank/DDBJ whole genome shotgun (WGS) entry which is preliminary data.</text>
</comment>
<dbReference type="Proteomes" id="UP000475862">
    <property type="component" value="Unassembled WGS sequence"/>
</dbReference>
<sequence length="182" mass="21155">MLKFQTSGVVSDGKRSKARIFQQFSKKLFIWLLPKKKSLQLKFSKYFFFFFLKNKVSIKNVGCPKKLENLIPIRFLLKIHKCFVFISKRKLEASLGKGKILLSFSLHDLTFNIGATQAFETFNLFSFLSYTLIKFFELSQNFIQSSSQYTQGQDNIEISFSTHQICSVLNISFILTVGHIYE</sequence>
<proteinExistence type="predicted"/>
<evidence type="ECO:0000313" key="2">
    <source>
        <dbReference type="Proteomes" id="UP000475862"/>
    </source>
</evidence>
<dbReference type="EMBL" id="VYZN01000049">
    <property type="protein sequence ID" value="KAE9528097.1"/>
    <property type="molecule type" value="Genomic_DNA"/>
</dbReference>
<keyword evidence="2" id="KW-1185">Reference proteome</keyword>
<gene>
    <name evidence="1" type="ORF">AGLY_012519</name>
</gene>